<evidence type="ECO:0000256" key="2">
    <source>
        <dbReference type="ARBA" id="ARBA00023163"/>
    </source>
</evidence>
<keyword evidence="1" id="KW-0805">Transcription regulation</keyword>
<dbReference type="Pfam" id="PF04967">
    <property type="entry name" value="HTH_10"/>
    <property type="match status" value="1"/>
</dbReference>
<dbReference type="PANTHER" id="PTHR34236:SF1">
    <property type="entry name" value="DIMETHYL SULFOXIDE REDUCTASE TRANSCRIPTIONAL ACTIVATOR"/>
    <property type="match status" value="1"/>
</dbReference>
<sequence length="219" mass="23823">MSIVVEFTVPANACALGRSLGEDPSLSLELDRIIPTETTVMPFFWLWGSDCQSFANAAAGEPSIEELSIIDEVDDGALFRAVWNEDAIGTLRTIAETEGVLLDARANNAQWTFEVRFTDADQTSQFRSLCQERGVPLTVTRVTTSPGRTPANEYGLTPEQSEALTAAYRLGYFSEPRKATLEELADELGISSRAVAGRLRRGQATLLERTGLTGITADT</sequence>
<feature type="domain" description="Bacterioopsin transcriptional activator GAF and HTH associated" evidence="4">
    <location>
        <begin position="5"/>
        <end position="150"/>
    </location>
</feature>
<reference evidence="5" key="2">
    <citation type="submission" date="2022-02" db="EMBL/GenBank/DDBJ databases">
        <authorList>
            <person name="Elcheninov A.G."/>
            <person name="Sorokin D.Y."/>
            <person name="Kublanov I.V."/>
        </authorList>
    </citation>
    <scope>NUCLEOTIDE SEQUENCE</scope>
    <source>
        <strain evidence="5">AArc-St2</strain>
    </source>
</reference>
<evidence type="ECO:0000259" key="4">
    <source>
        <dbReference type="Pfam" id="PF15915"/>
    </source>
</evidence>
<dbReference type="RefSeq" id="WP_174654333.1">
    <property type="nucleotide sequence ID" value="NZ_JAKRVX010000002.1"/>
</dbReference>
<dbReference type="PANTHER" id="PTHR34236">
    <property type="entry name" value="DIMETHYL SULFOXIDE REDUCTASE TRANSCRIPTIONAL ACTIVATOR"/>
    <property type="match status" value="1"/>
</dbReference>
<proteinExistence type="predicted"/>
<accession>A0AAE3FW92</accession>
<evidence type="ECO:0000313" key="6">
    <source>
        <dbReference type="Proteomes" id="UP001203207"/>
    </source>
</evidence>
<keyword evidence="6" id="KW-1185">Reference proteome</keyword>
<dbReference type="EMBL" id="JAKRVX010000002">
    <property type="protein sequence ID" value="MCL9816351.1"/>
    <property type="molecule type" value="Genomic_DNA"/>
</dbReference>
<keyword evidence="2" id="KW-0804">Transcription</keyword>
<protein>
    <submittedName>
        <fullName evidence="5">Helix-turn-helix domain-containing protein</fullName>
    </submittedName>
</protein>
<dbReference type="InterPro" id="IPR007050">
    <property type="entry name" value="HTH_bacterioopsin"/>
</dbReference>
<evidence type="ECO:0000259" key="3">
    <source>
        <dbReference type="Pfam" id="PF04967"/>
    </source>
</evidence>
<feature type="domain" description="HTH bat-type" evidence="3">
    <location>
        <begin position="156"/>
        <end position="207"/>
    </location>
</feature>
<dbReference type="Proteomes" id="UP001203207">
    <property type="component" value="Unassembled WGS sequence"/>
</dbReference>
<evidence type="ECO:0000256" key="1">
    <source>
        <dbReference type="ARBA" id="ARBA00023015"/>
    </source>
</evidence>
<dbReference type="AlphaFoldDB" id="A0AAE3FW92"/>
<name>A0AAE3FW92_9EURY</name>
<dbReference type="Pfam" id="PF15915">
    <property type="entry name" value="BAT"/>
    <property type="match status" value="1"/>
</dbReference>
<comment type="caution">
    <text evidence="5">The sequence shown here is derived from an EMBL/GenBank/DDBJ whole genome shotgun (WGS) entry which is preliminary data.</text>
</comment>
<evidence type="ECO:0000313" key="5">
    <source>
        <dbReference type="EMBL" id="MCL9816351.1"/>
    </source>
</evidence>
<reference evidence="5" key="1">
    <citation type="journal article" date="2022" name="Syst. Appl. Microbiol.">
        <title>Natronocalculus amylovorans gen. nov., sp. nov., and Natranaeroarchaeum aerophilus sp. nov., dominant culturable amylolytic natronoarchaea from hypersaline soda lakes in southwestern Siberia.</title>
        <authorList>
            <person name="Sorokin D.Y."/>
            <person name="Elcheninov A.G."/>
            <person name="Khizhniak T.V."/>
            <person name="Koenen M."/>
            <person name="Bale N.J."/>
            <person name="Damste J.S.S."/>
            <person name="Kublanov I.V."/>
        </authorList>
    </citation>
    <scope>NUCLEOTIDE SEQUENCE</scope>
    <source>
        <strain evidence="5">AArc-St2</strain>
    </source>
</reference>
<gene>
    <name evidence="5" type="ORF">AArcSt2_05270</name>
</gene>
<organism evidence="5 6">
    <name type="scientific">Natronocalculus amylovorans</name>
    <dbReference type="NCBI Taxonomy" id="2917812"/>
    <lineage>
        <taxon>Archaea</taxon>
        <taxon>Methanobacteriati</taxon>
        <taxon>Methanobacteriota</taxon>
        <taxon>Stenosarchaea group</taxon>
        <taxon>Halobacteria</taxon>
        <taxon>Halobacteriales</taxon>
        <taxon>Haloferacaceae</taxon>
        <taxon>Natronocalculus</taxon>
    </lineage>
</organism>
<dbReference type="InterPro" id="IPR031803">
    <property type="entry name" value="BAT_GAF/HTH-assoc"/>
</dbReference>